<gene>
    <name evidence="3" type="ORF">D3272_18520</name>
</gene>
<dbReference type="GO" id="GO:0003677">
    <property type="term" value="F:DNA binding"/>
    <property type="evidence" value="ECO:0007669"/>
    <property type="project" value="InterPro"/>
</dbReference>
<accession>A0A4Q2RBJ5</accession>
<dbReference type="AlphaFoldDB" id="A0A4Q2RBJ5"/>
<feature type="compositionally biased region" description="Basic and acidic residues" evidence="2">
    <location>
        <begin position="174"/>
        <end position="195"/>
    </location>
</feature>
<proteinExistence type="inferred from homology"/>
<feature type="compositionally biased region" description="Basic and acidic residues" evidence="2">
    <location>
        <begin position="147"/>
        <end position="162"/>
    </location>
</feature>
<dbReference type="OrthoDB" id="9809693at2"/>
<comment type="caution">
    <text evidence="3">The sequence shown here is derived from an EMBL/GenBank/DDBJ whole genome shotgun (WGS) entry which is preliminary data.</text>
</comment>
<reference evidence="3 4" key="2">
    <citation type="submission" date="2019-02" db="EMBL/GenBank/DDBJ databases">
        <title>'Lichenibacterium ramalinii' gen. nov. sp. nov., 'Lichenibacterium minor' gen. nov. sp. nov.</title>
        <authorList>
            <person name="Pankratov T."/>
        </authorList>
    </citation>
    <scope>NUCLEOTIDE SEQUENCE [LARGE SCALE GENOMIC DNA]</scope>
    <source>
        <strain evidence="3 4">RmlP001</strain>
    </source>
</reference>
<dbReference type="Proteomes" id="UP000289411">
    <property type="component" value="Unassembled WGS sequence"/>
</dbReference>
<organism evidence="3 4">
    <name type="scientific">Lichenibacterium ramalinae</name>
    <dbReference type="NCBI Taxonomy" id="2316527"/>
    <lineage>
        <taxon>Bacteria</taxon>
        <taxon>Pseudomonadati</taxon>
        <taxon>Pseudomonadota</taxon>
        <taxon>Alphaproteobacteria</taxon>
        <taxon>Hyphomicrobiales</taxon>
        <taxon>Lichenihabitantaceae</taxon>
        <taxon>Lichenibacterium</taxon>
    </lineage>
</organism>
<dbReference type="InterPro" id="IPR041920">
    <property type="entry name" value="ROS/MUCR_sf"/>
</dbReference>
<dbReference type="Gene3D" id="1.10.10.1550">
    <property type="entry name" value="ROS/MUCR transcriptional regulator protein"/>
    <property type="match status" value="1"/>
</dbReference>
<evidence type="ECO:0000256" key="2">
    <source>
        <dbReference type="SAM" id="MobiDB-lite"/>
    </source>
</evidence>
<comment type="similarity">
    <text evidence="1">Belongs to the ros/MucR family.</text>
</comment>
<dbReference type="EMBL" id="QYBC01000016">
    <property type="protein sequence ID" value="RYB03064.1"/>
    <property type="molecule type" value="Genomic_DNA"/>
</dbReference>
<dbReference type="InterPro" id="IPR008807">
    <property type="entry name" value="ROS_MUCR"/>
</dbReference>
<name>A0A4Q2RBJ5_9HYPH</name>
<evidence type="ECO:0008006" key="5">
    <source>
        <dbReference type="Google" id="ProtNLM"/>
    </source>
</evidence>
<evidence type="ECO:0000313" key="4">
    <source>
        <dbReference type="Proteomes" id="UP000289411"/>
    </source>
</evidence>
<protein>
    <recommendedName>
        <fullName evidence="5">MucR family transcriptional regulator</fullName>
    </recommendedName>
</protein>
<dbReference type="Pfam" id="PF05443">
    <property type="entry name" value="ROS_MUCR"/>
    <property type="match status" value="1"/>
</dbReference>
<feature type="compositionally biased region" description="Basic residues" evidence="2">
    <location>
        <begin position="202"/>
        <end position="211"/>
    </location>
</feature>
<feature type="region of interest" description="Disordered" evidence="2">
    <location>
        <begin position="135"/>
        <end position="211"/>
    </location>
</feature>
<dbReference type="GO" id="GO:0008270">
    <property type="term" value="F:zinc ion binding"/>
    <property type="evidence" value="ECO:0007669"/>
    <property type="project" value="InterPro"/>
</dbReference>
<reference evidence="3 4" key="1">
    <citation type="submission" date="2018-09" db="EMBL/GenBank/DDBJ databases">
        <authorList>
            <person name="Grouzdev D.S."/>
            <person name="Krutkina M.S."/>
        </authorList>
    </citation>
    <scope>NUCLEOTIDE SEQUENCE [LARGE SCALE GENOMIC DNA]</scope>
    <source>
        <strain evidence="3 4">RmlP001</strain>
    </source>
</reference>
<evidence type="ECO:0000313" key="3">
    <source>
        <dbReference type="EMBL" id="RYB03064.1"/>
    </source>
</evidence>
<sequence length="211" mass="22392">MSEIEAALSRVEMTTDIISAYVEHNSVPASELPALIRSVHDALDGLSGAAKPQAAPEPLQPSVSIRKSIATDYIVCLEDGRRFKSLKRHLQAEHGLTPDAYRARWGLAKDYPMVAPAYADARSNLAKTIGLGRKSAQPALAGGPDQAGHDHAGHDHADREPVPADQDNSGADHSGVDHADEDHADEDHGGQDRAEGAAPGKKPGRRKAKAD</sequence>
<dbReference type="GO" id="GO:0006355">
    <property type="term" value="P:regulation of DNA-templated transcription"/>
    <property type="evidence" value="ECO:0007669"/>
    <property type="project" value="InterPro"/>
</dbReference>
<evidence type="ECO:0000256" key="1">
    <source>
        <dbReference type="ARBA" id="ARBA00007031"/>
    </source>
</evidence>
<keyword evidence="4" id="KW-1185">Reference proteome</keyword>